<gene>
    <name evidence="2" type="ORF">GXW71_16235</name>
</gene>
<dbReference type="PANTHER" id="PTHR46211:SF1">
    <property type="entry name" value="GLYCEROPHOSPHODIESTER PHOSPHODIESTERASE, CYTOPLASMIC"/>
    <property type="match status" value="1"/>
</dbReference>
<dbReference type="InterPro" id="IPR017946">
    <property type="entry name" value="PLC-like_Pdiesterase_TIM-brl"/>
</dbReference>
<reference evidence="3" key="1">
    <citation type="journal article" date="2021" name="Syst. Appl. Microbiol.">
        <title>Roseomonas hellenica sp. nov., isolated from roots of wild-growing Alkanna tinctoria.</title>
        <authorList>
            <person name="Rat A."/>
            <person name="Naranjo H.D."/>
            <person name="Lebbe L."/>
            <person name="Cnockaert M."/>
            <person name="Krigas N."/>
            <person name="Grigoriadou K."/>
            <person name="Maloupa E."/>
            <person name="Willems A."/>
        </authorList>
    </citation>
    <scope>NUCLEOTIDE SEQUENCE [LARGE SCALE GENOMIC DNA]</scope>
    <source>
        <strain evidence="3">LMG 31523</strain>
    </source>
</reference>
<feature type="domain" description="GP-PDE" evidence="1">
    <location>
        <begin position="4"/>
        <end position="243"/>
    </location>
</feature>
<dbReference type="SUPFAM" id="SSF51695">
    <property type="entry name" value="PLC-like phosphodiesterases"/>
    <property type="match status" value="1"/>
</dbReference>
<accession>A0ABS5F035</accession>
<dbReference type="PANTHER" id="PTHR46211">
    <property type="entry name" value="GLYCEROPHOSPHORYL DIESTER PHOSPHODIESTERASE"/>
    <property type="match status" value="1"/>
</dbReference>
<proteinExistence type="predicted"/>
<dbReference type="Proteomes" id="UP001196870">
    <property type="component" value="Unassembled WGS sequence"/>
</dbReference>
<organism evidence="2 3">
    <name type="scientific">Plastoroseomonas hellenica</name>
    <dbReference type="NCBI Taxonomy" id="2687306"/>
    <lineage>
        <taxon>Bacteria</taxon>
        <taxon>Pseudomonadati</taxon>
        <taxon>Pseudomonadota</taxon>
        <taxon>Alphaproteobacteria</taxon>
        <taxon>Acetobacterales</taxon>
        <taxon>Acetobacteraceae</taxon>
        <taxon>Plastoroseomonas</taxon>
    </lineage>
</organism>
<dbReference type="EMBL" id="JAAGBB010000018">
    <property type="protein sequence ID" value="MBR0665908.1"/>
    <property type="molecule type" value="Genomic_DNA"/>
</dbReference>
<keyword evidence="3" id="KW-1185">Reference proteome</keyword>
<comment type="caution">
    <text evidence="2">The sequence shown here is derived from an EMBL/GenBank/DDBJ whole genome shotgun (WGS) entry which is preliminary data.</text>
</comment>
<sequence length="244" mass="25696">MARVAIISHRGGSFLWPENSLAAFRKTLLLPLEQAECDVHLSADGAVVVMHDATLDRTTDGTGPVAAQALEALRRWRIRGTGGEGVPTLAELAALFHGAAMRLRVEIKTDAGGRPYPGIVGKTLAVLDAAGIRDRSVLIGFQAPVMAEALAAGGLAGVSWLLEGRALQEIGVDGIVAAARAYGFRDLGFPARSLDTELLARLRGDGFSVNVWGANHREEIARMLALGVDAFATDDPPLAIAMRG</sequence>
<dbReference type="Gene3D" id="3.20.20.190">
    <property type="entry name" value="Phosphatidylinositol (PI) phosphodiesterase"/>
    <property type="match status" value="1"/>
</dbReference>
<evidence type="ECO:0000313" key="3">
    <source>
        <dbReference type="Proteomes" id="UP001196870"/>
    </source>
</evidence>
<protein>
    <submittedName>
        <fullName evidence="2">Glycerophosphodiester phosphodiesterase</fullName>
    </submittedName>
</protein>
<evidence type="ECO:0000259" key="1">
    <source>
        <dbReference type="PROSITE" id="PS51704"/>
    </source>
</evidence>
<dbReference type="InterPro" id="IPR030395">
    <property type="entry name" value="GP_PDE_dom"/>
</dbReference>
<dbReference type="RefSeq" id="WP_211853576.1">
    <property type="nucleotide sequence ID" value="NZ_JAAGBB010000018.1"/>
</dbReference>
<name>A0ABS5F035_9PROT</name>
<dbReference type="Pfam" id="PF03009">
    <property type="entry name" value="GDPD"/>
    <property type="match status" value="1"/>
</dbReference>
<dbReference type="PROSITE" id="PS51704">
    <property type="entry name" value="GP_PDE"/>
    <property type="match status" value="1"/>
</dbReference>
<evidence type="ECO:0000313" key="2">
    <source>
        <dbReference type="EMBL" id="MBR0665908.1"/>
    </source>
</evidence>